<dbReference type="Proteomes" id="UP001064048">
    <property type="component" value="Chromosome 18"/>
</dbReference>
<comment type="caution">
    <text evidence="1">The sequence shown here is derived from an EMBL/GenBank/DDBJ whole genome shotgun (WGS) entry which is preliminary data.</text>
</comment>
<keyword evidence="2" id="KW-1185">Reference proteome</keyword>
<accession>A0ACC0KP96</accession>
<reference evidence="1 2" key="1">
    <citation type="journal article" date="2022" name="Genome Biol. Evol.">
        <title>The Spruce Budworm Genome: Reconstructing the Evolutionary History of Antifreeze Proteins.</title>
        <authorList>
            <person name="Beliveau C."/>
            <person name="Gagne P."/>
            <person name="Picq S."/>
            <person name="Vernygora O."/>
            <person name="Keeling C.I."/>
            <person name="Pinkney K."/>
            <person name="Doucet D."/>
            <person name="Wen F."/>
            <person name="Johnston J.S."/>
            <person name="Maaroufi H."/>
            <person name="Boyle B."/>
            <person name="Laroche J."/>
            <person name="Dewar K."/>
            <person name="Juretic N."/>
            <person name="Blackburn G."/>
            <person name="Nisole A."/>
            <person name="Brunet B."/>
            <person name="Brandao M."/>
            <person name="Lumley L."/>
            <person name="Duan J."/>
            <person name="Quan G."/>
            <person name="Lucarotti C.J."/>
            <person name="Roe A.D."/>
            <person name="Sperling F.A.H."/>
            <person name="Levesque R.C."/>
            <person name="Cusson M."/>
        </authorList>
    </citation>
    <scope>NUCLEOTIDE SEQUENCE [LARGE SCALE GENOMIC DNA]</scope>
    <source>
        <strain evidence="1">Glfc:IPQL:Cfum</strain>
    </source>
</reference>
<dbReference type="EMBL" id="CM046118">
    <property type="protein sequence ID" value="KAI8437972.1"/>
    <property type="molecule type" value="Genomic_DNA"/>
</dbReference>
<proteinExistence type="predicted"/>
<evidence type="ECO:0000313" key="1">
    <source>
        <dbReference type="EMBL" id="KAI8437972.1"/>
    </source>
</evidence>
<protein>
    <submittedName>
        <fullName evidence="1">Uncharacterized protein</fullName>
    </submittedName>
</protein>
<name>A0ACC0KP96_CHOFU</name>
<organism evidence="1 2">
    <name type="scientific">Choristoneura fumiferana</name>
    <name type="common">Spruce budworm moth</name>
    <name type="synonym">Archips fumiferana</name>
    <dbReference type="NCBI Taxonomy" id="7141"/>
    <lineage>
        <taxon>Eukaryota</taxon>
        <taxon>Metazoa</taxon>
        <taxon>Ecdysozoa</taxon>
        <taxon>Arthropoda</taxon>
        <taxon>Hexapoda</taxon>
        <taxon>Insecta</taxon>
        <taxon>Pterygota</taxon>
        <taxon>Neoptera</taxon>
        <taxon>Endopterygota</taxon>
        <taxon>Lepidoptera</taxon>
        <taxon>Glossata</taxon>
        <taxon>Ditrysia</taxon>
        <taxon>Tortricoidea</taxon>
        <taxon>Tortricidae</taxon>
        <taxon>Tortricinae</taxon>
        <taxon>Choristoneura</taxon>
    </lineage>
</organism>
<evidence type="ECO:0000313" key="2">
    <source>
        <dbReference type="Proteomes" id="UP001064048"/>
    </source>
</evidence>
<gene>
    <name evidence="1" type="ORF">MSG28_010634</name>
</gene>
<sequence>MQQIRQQVGLVACYGEPVVVKAEPGSFQLVGRRFPQLQCHRALAAHRGAVHQHRAGRERRQRQTRCCHLGKNGMEPKSNAVLIVISNVADMTTPELT</sequence>